<dbReference type="InterPro" id="IPR036390">
    <property type="entry name" value="WH_DNA-bd_sf"/>
</dbReference>
<comment type="caution">
    <text evidence="6">The sequence shown here is derived from an EMBL/GenBank/DDBJ whole genome shotgun (WGS) entry which is preliminary data.</text>
</comment>
<evidence type="ECO:0000256" key="3">
    <source>
        <dbReference type="ARBA" id="ARBA00023163"/>
    </source>
</evidence>
<keyword evidence="7" id="KW-1185">Reference proteome</keyword>
<dbReference type="Gene3D" id="1.10.10.10">
    <property type="entry name" value="Winged helix-like DNA-binding domain superfamily/Winged helix DNA-binding domain"/>
    <property type="match status" value="1"/>
</dbReference>
<evidence type="ECO:0000313" key="6">
    <source>
        <dbReference type="EMBL" id="NYD69435.1"/>
    </source>
</evidence>
<keyword evidence="3" id="KW-0804">Transcription</keyword>
<dbReference type="SUPFAM" id="SSF46785">
    <property type="entry name" value="Winged helix' DNA-binding domain"/>
    <property type="match status" value="1"/>
</dbReference>
<protein>
    <submittedName>
        <fullName evidence="6">GntR family transcriptional regulator</fullName>
    </submittedName>
</protein>
<organism evidence="6 7">
    <name type="scientific">Herbiconiux flava</name>
    <dbReference type="NCBI Taxonomy" id="881268"/>
    <lineage>
        <taxon>Bacteria</taxon>
        <taxon>Bacillati</taxon>
        <taxon>Actinomycetota</taxon>
        <taxon>Actinomycetes</taxon>
        <taxon>Micrococcales</taxon>
        <taxon>Microbacteriaceae</taxon>
        <taxon>Herbiconiux</taxon>
    </lineage>
</organism>
<dbReference type="Gene3D" id="3.40.1410.10">
    <property type="entry name" value="Chorismate lyase-like"/>
    <property type="match status" value="1"/>
</dbReference>
<dbReference type="PROSITE" id="PS50949">
    <property type="entry name" value="HTH_GNTR"/>
    <property type="match status" value="1"/>
</dbReference>
<evidence type="ECO:0000256" key="4">
    <source>
        <dbReference type="SAM" id="MobiDB-lite"/>
    </source>
</evidence>
<dbReference type="Proteomes" id="UP000549913">
    <property type="component" value="Unassembled WGS sequence"/>
</dbReference>
<feature type="domain" description="HTH gntR-type" evidence="5">
    <location>
        <begin position="43"/>
        <end position="110"/>
    </location>
</feature>
<dbReference type="InterPro" id="IPR036388">
    <property type="entry name" value="WH-like_DNA-bd_sf"/>
</dbReference>
<evidence type="ECO:0000313" key="7">
    <source>
        <dbReference type="Proteomes" id="UP000549913"/>
    </source>
</evidence>
<dbReference type="InterPro" id="IPR011663">
    <property type="entry name" value="UTRA"/>
</dbReference>
<feature type="compositionally biased region" description="Low complexity" evidence="4">
    <location>
        <begin position="11"/>
        <end position="20"/>
    </location>
</feature>
<dbReference type="GO" id="GO:0045892">
    <property type="term" value="P:negative regulation of DNA-templated transcription"/>
    <property type="evidence" value="ECO:0007669"/>
    <property type="project" value="TreeGrafter"/>
</dbReference>
<dbReference type="PANTHER" id="PTHR44846">
    <property type="entry name" value="MANNOSYL-D-GLYCERATE TRANSPORT/METABOLISM SYSTEM REPRESSOR MNGR-RELATED"/>
    <property type="match status" value="1"/>
</dbReference>
<feature type="compositionally biased region" description="Polar residues" evidence="4">
    <location>
        <begin position="1"/>
        <end position="10"/>
    </location>
</feature>
<dbReference type="Pfam" id="PF07702">
    <property type="entry name" value="UTRA"/>
    <property type="match status" value="1"/>
</dbReference>
<sequence length="276" mass="30854">MSPENPTGQDARTPPGAGRPTGPPRRRSFTEDKILDLGQHRRQDEARRLRDLVSAFVLSGATDGERLPSDEEIAREFSCTRNTARIAMQMLVQENTIGRTAGQGTYANPRPLTWRTDRLLDQLKIDPPPLEHDYVLIGWRETTAVPSPMAALFDETVDRMAVFERVILYKGRPGSLRTYYLPLRPGDEFGQADANDDVFEIIESRFGHERLTADRQISAISADLSAAELLATEVGTPLLFIETTVREPGGTVVMIYHGRQRSDQVRIALEPSRGDL</sequence>
<evidence type="ECO:0000256" key="1">
    <source>
        <dbReference type="ARBA" id="ARBA00023015"/>
    </source>
</evidence>
<feature type="region of interest" description="Disordered" evidence="4">
    <location>
        <begin position="1"/>
        <end position="33"/>
    </location>
</feature>
<dbReference type="InterPro" id="IPR050679">
    <property type="entry name" value="Bact_HTH_transcr_reg"/>
</dbReference>
<dbReference type="SMART" id="SM00866">
    <property type="entry name" value="UTRA"/>
    <property type="match status" value="1"/>
</dbReference>
<dbReference type="InterPro" id="IPR028978">
    <property type="entry name" value="Chorismate_lyase_/UTRA_dom_sf"/>
</dbReference>
<proteinExistence type="predicted"/>
<dbReference type="GO" id="GO:0003700">
    <property type="term" value="F:DNA-binding transcription factor activity"/>
    <property type="evidence" value="ECO:0007669"/>
    <property type="project" value="InterPro"/>
</dbReference>
<evidence type="ECO:0000256" key="2">
    <source>
        <dbReference type="ARBA" id="ARBA00023125"/>
    </source>
</evidence>
<evidence type="ECO:0000259" key="5">
    <source>
        <dbReference type="PROSITE" id="PS50949"/>
    </source>
</evidence>
<dbReference type="PANTHER" id="PTHR44846:SF1">
    <property type="entry name" value="MANNOSYL-D-GLYCERATE TRANSPORT_METABOLISM SYSTEM REPRESSOR MNGR-RELATED"/>
    <property type="match status" value="1"/>
</dbReference>
<dbReference type="InterPro" id="IPR000524">
    <property type="entry name" value="Tscrpt_reg_HTH_GntR"/>
</dbReference>
<dbReference type="Pfam" id="PF00392">
    <property type="entry name" value="GntR"/>
    <property type="match status" value="1"/>
</dbReference>
<dbReference type="SUPFAM" id="SSF64288">
    <property type="entry name" value="Chorismate lyase-like"/>
    <property type="match status" value="1"/>
</dbReference>
<dbReference type="EMBL" id="JACCBM010000001">
    <property type="protein sequence ID" value="NYD69435.1"/>
    <property type="molecule type" value="Genomic_DNA"/>
</dbReference>
<keyword evidence="1" id="KW-0805">Transcription regulation</keyword>
<dbReference type="RefSeq" id="WP_179546766.1">
    <property type="nucleotide sequence ID" value="NZ_BSEW01000001.1"/>
</dbReference>
<gene>
    <name evidence="6" type="ORF">BJ984_000593</name>
</gene>
<accession>A0A852SKH0</accession>
<reference evidence="6 7" key="1">
    <citation type="submission" date="2020-07" db="EMBL/GenBank/DDBJ databases">
        <title>Sequencing the genomes of 1000 actinobacteria strains.</title>
        <authorList>
            <person name="Klenk H.-P."/>
        </authorList>
    </citation>
    <scope>NUCLEOTIDE SEQUENCE [LARGE SCALE GENOMIC DNA]</scope>
    <source>
        <strain evidence="6 7">DSM 26474</strain>
    </source>
</reference>
<name>A0A852SKH0_9MICO</name>
<keyword evidence="2" id="KW-0238">DNA-binding</keyword>
<dbReference type="GO" id="GO:0003677">
    <property type="term" value="F:DNA binding"/>
    <property type="evidence" value="ECO:0007669"/>
    <property type="project" value="UniProtKB-KW"/>
</dbReference>
<dbReference type="AlphaFoldDB" id="A0A852SKH0"/>